<reference evidence="4" key="2">
    <citation type="submission" date="2025-09" db="UniProtKB">
        <authorList>
            <consortium name="Ensembl"/>
        </authorList>
    </citation>
    <scope>IDENTIFICATION</scope>
</reference>
<keyword evidence="5" id="KW-1185">Reference proteome</keyword>
<proteinExistence type="predicted"/>
<name>A0A3B3DCE3_ORYME</name>
<dbReference type="InterPro" id="IPR012677">
    <property type="entry name" value="Nucleotide-bd_a/b_plait_sf"/>
</dbReference>
<dbReference type="Ensembl" id="ENSOMET00000002705.1">
    <property type="protein sequence ID" value="ENSOMEP00000027169.1"/>
    <property type="gene ID" value="ENSOMEG00000009431.1"/>
</dbReference>
<feature type="domain" description="PARP14 second RRM" evidence="3">
    <location>
        <begin position="241"/>
        <end position="290"/>
    </location>
</feature>
<dbReference type="OMA" id="RIKSHEP"/>
<feature type="compositionally biased region" description="Polar residues" evidence="1">
    <location>
        <begin position="83"/>
        <end position="94"/>
    </location>
</feature>
<feature type="domain" description="PAR14-like first RRM" evidence="2">
    <location>
        <begin position="7"/>
        <end position="81"/>
    </location>
</feature>
<evidence type="ECO:0000313" key="5">
    <source>
        <dbReference type="Proteomes" id="UP000261560"/>
    </source>
</evidence>
<organism evidence="4 5">
    <name type="scientific">Oryzias melastigma</name>
    <name type="common">Marine medaka</name>
    <dbReference type="NCBI Taxonomy" id="30732"/>
    <lineage>
        <taxon>Eukaryota</taxon>
        <taxon>Metazoa</taxon>
        <taxon>Chordata</taxon>
        <taxon>Craniata</taxon>
        <taxon>Vertebrata</taxon>
        <taxon>Euteleostomi</taxon>
        <taxon>Actinopterygii</taxon>
        <taxon>Neopterygii</taxon>
        <taxon>Teleostei</taxon>
        <taxon>Neoteleostei</taxon>
        <taxon>Acanthomorphata</taxon>
        <taxon>Ovalentaria</taxon>
        <taxon>Atherinomorphae</taxon>
        <taxon>Beloniformes</taxon>
        <taxon>Adrianichthyidae</taxon>
        <taxon>Oryziinae</taxon>
        <taxon>Oryzias</taxon>
    </lineage>
</organism>
<dbReference type="Pfam" id="PF23245">
    <property type="entry name" value="RRM_PARP14_2"/>
    <property type="match status" value="2"/>
</dbReference>
<sequence>MADGPPLIVEGDWDPSQSKNVKLKLQLYFQSKKKSGGGDCRVELEDNAARVYFNSGEVREQVLKKTNHEIVLEKETIKLRLSSEPSHPFTGSTSIEEDSAGLDSSEPEVKPGDGASSKSQESGASSANDPSSLEQPAIKNTELDPNPAVVLENVADGMSRDVLMMLVENISGVDEKDIRLEIFCESNRAVVTFNNPTDAEKFLSVSQNNKKLQKHGLTARLLEPAKSSRVESPLASKLDPTSAVVLENVADEMSRDVLMMLVENISGVDEKDFSLEILRESSKAVVTFNDLAGRNFS</sequence>
<dbReference type="AlphaFoldDB" id="A0A3B3DCE3"/>
<dbReference type="STRING" id="30732.ENSOMEP00000027169"/>
<feature type="compositionally biased region" description="Low complexity" evidence="1">
    <location>
        <begin position="115"/>
        <end position="127"/>
    </location>
</feature>
<dbReference type="Pfam" id="PF23222">
    <property type="entry name" value="RRM_PARP14_1"/>
    <property type="match status" value="1"/>
</dbReference>
<reference evidence="4" key="1">
    <citation type="submission" date="2025-08" db="UniProtKB">
        <authorList>
            <consortium name="Ensembl"/>
        </authorList>
    </citation>
    <scope>IDENTIFICATION</scope>
</reference>
<evidence type="ECO:0000259" key="2">
    <source>
        <dbReference type="Pfam" id="PF23222"/>
    </source>
</evidence>
<dbReference type="InterPro" id="IPR057050">
    <property type="entry name" value="RRM_PARP14_2"/>
</dbReference>
<dbReference type="Proteomes" id="UP000261560">
    <property type="component" value="Unplaced"/>
</dbReference>
<protein>
    <recommendedName>
        <fullName evidence="6">RRM domain-containing protein</fullName>
    </recommendedName>
</protein>
<dbReference type="PaxDb" id="30732-ENSOMEP00000027169"/>
<dbReference type="GeneTree" id="ENSGT00940000154311"/>
<evidence type="ECO:0000259" key="3">
    <source>
        <dbReference type="Pfam" id="PF23245"/>
    </source>
</evidence>
<accession>A0A3B3DCE3</accession>
<dbReference type="InterPro" id="IPR057051">
    <property type="entry name" value="PARP14_RPM_1"/>
</dbReference>
<feature type="domain" description="PARP14 second RRM" evidence="3">
    <location>
        <begin position="147"/>
        <end position="223"/>
    </location>
</feature>
<evidence type="ECO:0000256" key="1">
    <source>
        <dbReference type="SAM" id="MobiDB-lite"/>
    </source>
</evidence>
<evidence type="ECO:0000313" key="4">
    <source>
        <dbReference type="Ensembl" id="ENSOMEP00000027169.1"/>
    </source>
</evidence>
<feature type="region of interest" description="Disordered" evidence="1">
    <location>
        <begin position="82"/>
        <end position="144"/>
    </location>
</feature>
<evidence type="ECO:0008006" key="6">
    <source>
        <dbReference type="Google" id="ProtNLM"/>
    </source>
</evidence>
<dbReference type="Gene3D" id="3.30.70.330">
    <property type="match status" value="1"/>
</dbReference>